<proteinExistence type="predicted"/>
<reference evidence="1 2" key="1">
    <citation type="journal article" date="2018" name="Front. Plant Sci.">
        <title>Red Clover (Trifolium pratense) and Zigzag Clover (T. medium) - A Picture of Genomic Similarities and Differences.</title>
        <authorList>
            <person name="Dluhosova J."/>
            <person name="Istvanek J."/>
            <person name="Nedelnik J."/>
            <person name="Repkova J."/>
        </authorList>
    </citation>
    <scope>NUCLEOTIDE SEQUENCE [LARGE SCALE GENOMIC DNA]</scope>
    <source>
        <strain evidence="2">cv. 10/8</strain>
        <tissue evidence="1">Leaf</tissue>
    </source>
</reference>
<dbReference type="Gene3D" id="1.25.40.10">
    <property type="entry name" value="Tetratricopeptide repeat domain"/>
    <property type="match status" value="1"/>
</dbReference>
<sequence>MVDLLGRAGLLEEAESLIEGMPFKPNAIVWSALLGACRIHHDLRLAETAAKKLMEFDVEDSG</sequence>
<name>A0A392U1X7_9FABA</name>
<dbReference type="PANTHER" id="PTHR47926">
    <property type="entry name" value="PENTATRICOPEPTIDE REPEAT-CONTAINING PROTEIN"/>
    <property type="match status" value="1"/>
</dbReference>
<comment type="caution">
    <text evidence="1">The sequence shown here is derived from an EMBL/GenBank/DDBJ whole genome shotgun (WGS) entry which is preliminary data.</text>
</comment>
<accession>A0A392U1X7</accession>
<dbReference type="InterPro" id="IPR011990">
    <property type="entry name" value="TPR-like_helical_dom_sf"/>
</dbReference>
<dbReference type="AlphaFoldDB" id="A0A392U1X7"/>
<protein>
    <submittedName>
        <fullName evidence="1">Pentatricopeptide repeat-containing protein</fullName>
    </submittedName>
</protein>
<dbReference type="GO" id="GO:0003723">
    <property type="term" value="F:RNA binding"/>
    <property type="evidence" value="ECO:0007669"/>
    <property type="project" value="InterPro"/>
</dbReference>
<dbReference type="GO" id="GO:0009451">
    <property type="term" value="P:RNA modification"/>
    <property type="evidence" value="ECO:0007669"/>
    <property type="project" value="InterPro"/>
</dbReference>
<feature type="non-terminal residue" evidence="1">
    <location>
        <position position="62"/>
    </location>
</feature>
<dbReference type="InterPro" id="IPR046960">
    <property type="entry name" value="PPR_At4g14850-like_plant"/>
</dbReference>
<evidence type="ECO:0000313" key="1">
    <source>
        <dbReference type="EMBL" id="MCI67453.1"/>
    </source>
</evidence>
<dbReference type="EMBL" id="LXQA010717341">
    <property type="protein sequence ID" value="MCI67453.1"/>
    <property type="molecule type" value="Genomic_DNA"/>
</dbReference>
<organism evidence="1 2">
    <name type="scientific">Trifolium medium</name>
    <dbReference type="NCBI Taxonomy" id="97028"/>
    <lineage>
        <taxon>Eukaryota</taxon>
        <taxon>Viridiplantae</taxon>
        <taxon>Streptophyta</taxon>
        <taxon>Embryophyta</taxon>
        <taxon>Tracheophyta</taxon>
        <taxon>Spermatophyta</taxon>
        <taxon>Magnoliopsida</taxon>
        <taxon>eudicotyledons</taxon>
        <taxon>Gunneridae</taxon>
        <taxon>Pentapetalae</taxon>
        <taxon>rosids</taxon>
        <taxon>fabids</taxon>
        <taxon>Fabales</taxon>
        <taxon>Fabaceae</taxon>
        <taxon>Papilionoideae</taxon>
        <taxon>50 kb inversion clade</taxon>
        <taxon>NPAAA clade</taxon>
        <taxon>Hologalegina</taxon>
        <taxon>IRL clade</taxon>
        <taxon>Trifolieae</taxon>
        <taxon>Trifolium</taxon>
    </lineage>
</organism>
<keyword evidence="2" id="KW-1185">Reference proteome</keyword>
<evidence type="ECO:0000313" key="2">
    <source>
        <dbReference type="Proteomes" id="UP000265520"/>
    </source>
</evidence>
<dbReference type="Proteomes" id="UP000265520">
    <property type="component" value="Unassembled WGS sequence"/>
</dbReference>